<sequence length="122" mass="14186">MTIEEQKNSEFNKEVDTIITSMPNESKSFQFKYLKGIISQSQEIISEKILMTGKNKTKTEFSYIDYNMILNSPSDMADGKENSSPPIKNEEYFYKNEKIDSDIPYSSEIDVDDQYDRIEPVL</sequence>
<dbReference type="EMBL" id="LSSL01002099">
    <property type="protein sequence ID" value="OLY81871.1"/>
    <property type="molecule type" value="Genomic_DNA"/>
</dbReference>
<dbReference type="Proteomes" id="UP000187455">
    <property type="component" value="Unassembled WGS sequence"/>
</dbReference>
<evidence type="ECO:0000313" key="2">
    <source>
        <dbReference type="Proteomes" id="UP000187455"/>
    </source>
</evidence>
<gene>
    <name evidence="1" type="ORF">AYI68_g4012</name>
</gene>
<organism evidence="1 2">
    <name type="scientific">Smittium mucronatum</name>
    <dbReference type="NCBI Taxonomy" id="133383"/>
    <lineage>
        <taxon>Eukaryota</taxon>
        <taxon>Fungi</taxon>
        <taxon>Fungi incertae sedis</taxon>
        <taxon>Zoopagomycota</taxon>
        <taxon>Kickxellomycotina</taxon>
        <taxon>Harpellomycetes</taxon>
        <taxon>Harpellales</taxon>
        <taxon>Legeriomycetaceae</taxon>
        <taxon>Smittium</taxon>
    </lineage>
</organism>
<keyword evidence="2" id="KW-1185">Reference proteome</keyword>
<comment type="caution">
    <text evidence="1">The sequence shown here is derived from an EMBL/GenBank/DDBJ whole genome shotgun (WGS) entry which is preliminary data.</text>
</comment>
<name>A0A1R0GY95_9FUNG</name>
<accession>A0A1R0GY95</accession>
<reference evidence="1 2" key="1">
    <citation type="journal article" date="2016" name="Mol. Biol. Evol.">
        <title>Genome-Wide Survey of Gut Fungi (Harpellales) Reveals the First Horizontally Transferred Ubiquitin Gene from a Mosquito Host.</title>
        <authorList>
            <person name="Wang Y."/>
            <person name="White M.M."/>
            <person name="Kvist S."/>
            <person name="Moncalvo J.M."/>
        </authorList>
    </citation>
    <scope>NUCLEOTIDE SEQUENCE [LARGE SCALE GENOMIC DNA]</scope>
    <source>
        <strain evidence="1 2">ALG-7-W6</strain>
    </source>
</reference>
<proteinExistence type="predicted"/>
<evidence type="ECO:0000313" key="1">
    <source>
        <dbReference type="EMBL" id="OLY81871.1"/>
    </source>
</evidence>
<dbReference type="AlphaFoldDB" id="A0A1R0GY95"/>
<protein>
    <submittedName>
        <fullName evidence="1">Uncharacterized protein</fullName>
    </submittedName>
</protein>